<evidence type="ECO:0000313" key="1">
    <source>
        <dbReference type="EMBL" id="AYQ99301.1"/>
    </source>
</evidence>
<gene>
    <name evidence="1" type="primary">81</name>
    <name evidence="1" type="ORF">PBI_CANTARE_81</name>
</gene>
<accession>A0A3G3LYV4</accession>
<organism evidence="1 2">
    <name type="scientific">Brevibacterium phage Cantare</name>
    <dbReference type="NCBI Taxonomy" id="2338395"/>
    <lineage>
        <taxon>Viruses</taxon>
        <taxon>Duplodnaviria</taxon>
        <taxon>Heunggongvirae</taxon>
        <taxon>Uroviricota</taxon>
        <taxon>Caudoviricetes</taxon>
        <taxon>Cantarevirus</taxon>
        <taxon>Cantarevirus cantare</taxon>
    </lineage>
</organism>
<dbReference type="GeneID" id="77953017"/>
<reference evidence="1 2" key="1">
    <citation type="submission" date="2018-10" db="EMBL/GenBank/DDBJ databases">
        <authorList>
            <person name="Zack K."/>
            <person name="Garlena R.A."/>
            <person name="Russell D.A."/>
            <person name="Pope W.H."/>
            <person name="Jacobs-Sera D."/>
            <person name="Hatfull G.F."/>
        </authorList>
    </citation>
    <scope>NUCLEOTIDE SEQUENCE [LARGE SCALE GENOMIC DNA]</scope>
</reference>
<name>A0A3G3LYV4_9CAUD</name>
<dbReference type="Proteomes" id="UP000279277">
    <property type="component" value="Segment"/>
</dbReference>
<protein>
    <submittedName>
        <fullName evidence="1">Uncharacterized protein</fullName>
    </submittedName>
</protein>
<sequence>MYPKGKVMDMHDLHVGQEIYLVAYGAEVNAQKVEIERETKTQWILSSGDRYRKSNQTEVGETQRPWGRRRRMEPLDTEYGRKITAMKIVNSARVRLQKSIDDWEKDRSNIDLLHEIGKNAELMIAVIKGSAKGVEGK</sequence>
<proteinExistence type="predicted"/>
<evidence type="ECO:0000313" key="2">
    <source>
        <dbReference type="Proteomes" id="UP000279277"/>
    </source>
</evidence>
<dbReference type="EMBL" id="MK016493">
    <property type="protein sequence ID" value="AYQ99301.1"/>
    <property type="molecule type" value="Genomic_DNA"/>
</dbReference>
<dbReference type="RefSeq" id="YP_010676656.1">
    <property type="nucleotide sequence ID" value="NC_071014.1"/>
</dbReference>
<dbReference type="KEGG" id="vg:77953017"/>
<keyword evidence="2" id="KW-1185">Reference proteome</keyword>